<dbReference type="GO" id="GO:0005634">
    <property type="term" value="C:nucleus"/>
    <property type="evidence" value="ECO:0007669"/>
    <property type="project" value="UniProtKB-SubCell"/>
</dbReference>
<dbReference type="GO" id="GO:0033186">
    <property type="term" value="C:CAF-1 complex"/>
    <property type="evidence" value="ECO:0007669"/>
    <property type="project" value="TreeGrafter"/>
</dbReference>
<reference evidence="9" key="2">
    <citation type="submission" date="2020-04" db="EMBL/GenBank/DDBJ databases">
        <authorList>
            <consortium name="NCBI Genome Project"/>
        </authorList>
    </citation>
    <scope>NUCLEOTIDE SEQUENCE</scope>
    <source>
        <strain evidence="9">CBS 342.82</strain>
    </source>
</reference>
<keyword evidence="3" id="KW-0234">DNA repair</keyword>
<feature type="region of interest" description="Disordered" evidence="5">
    <location>
        <begin position="416"/>
        <end position="448"/>
    </location>
</feature>
<protein>
    <recommendedName>
        <fullName evidence="10">Chromatin assembly factor 1 subunit A</fullName>
    </recommendedName>
</protein>
<dbReference type="AlphaFoldDB" id="A0A6J3M403"/>
<dbReference type="Proteomes" id="UP000504637">
    <property type="component" value="Unplaced"/>
</dbReference>
<dbReference type="RefSeq" id="XP_033459664.1">
    <property type="nucleotide sequence ID" value="XM_033604783.1"/>
</dbReference>
<sequence length="668" mass="73852">MDEIESAPATPNPRKRAADGELSPDRKPLNLKGTQFMMPTPPVSDGSSNASAGSSAAHDDPTRAASPAPSCSTLTSMDGLSSTHAPEETATGATATTTTRATSSGAPPAKRRKLTPSEKLEKQRLKDLKDKERAEEKAKKEEERARKDEERVRKDEEKRMKDLEKQKKAEEREAKKREKDLEEERRAQEKLKKERSQMRLGAFFQSKPAASNSTTDNNDAPTISARRKSLSLEPFDAMADKIRQSVSPAKSTPFRARPVADAKSPMIKSTTTISDYSKTFLPFVLPSYSTLAITHKQPLGEDSAEVKDFDRDVVYFSKSAAGQETSLRRHFHDEARSQRGLRLPSVRALAEMIDRDSSQVVDLTKDAATVNPYHLLQTVPIKHIHFCEDVRPAYCGTYTKIESSKVSRAPFSRVRPDTDYDYDSECEWEEPEEGDDIVSEDEDDADSDCDGDEIDGFLDDSEDALKNKSRMITGDLVPDNTGLCWQNPKGRFDDREQESKMRGMRLENLLPVLSGKPIDPFSTQYWEVEVAVPSVETPAITAGQATLTGGMLAPPRPPLQPRASGNAGLDRPLVGAAQGEKGPITSLDSGANAKRSRKPQPKTLSKEDLEEFKDAVVGSTLGKLDLLKGLKTRFPKMTHDVIKETLGHCFAQVGTSKADKRWLYVPTQ</sequence>
<keyword evidence="8" id="KW-1185">Reference proteome</keyword>
<reference evidence="9" key="3">
    <citation type="submission" date="2025-08" db="UniProtKB">
        <authorList>
            <consortium name="RefSeq"/>
        </authorList>
    </citation>
    <scope>IDENTIFICATION</scope>
    <source>
        <strain evidence="9">CBS 342.82</strain>
    </source>
</reference>
<dbReference type="PANTHER" id="PTHR15272:SF0">
    <property type="entry name" value="CHROMATIN ASSEMBLY FACTOR 1 SUBUNIT A"/>
    <property type="match status" value="1"/>
</dbReference>
<dbReference type="PANTHER" id="PTHR15272">
    <property type="entry name" value="CHROMATIN ASSEMBLY FACTOR 1 SUBUNIT A CAF-1 SUBUNIT A"/>
    <property type="match status" value="1"/>
</dbReference>
<feature type="domain" description="Chromatin assembly factor 1 subunit A dimerization" evidence="6">
    <location>
        <begin position="382"/>
        <end position="451"/>
    </location>
</feature>
<feature type="compositionally biased region" description="Polar residues" evidence="5">
    <location>
        <begin position="208"/>
        <end position="221"/>
    </location>
</feature>
<evidence type="ECO:0000256" key="1">
    <source>
        <dbReference type="ARBA" id="ARBA00004123"/>
    </source>
</evidence>
<comment type="subcellular location">
    <subcellularLocation>
        <location evidence="1">Nucleus</location>
    </subcellularLocation>
</comment>
<proteinExistence type="predicted"/>
<keyword evidence="4" id="KW-0539">Nucleus</keyword>
<feature type="region of interest" description="Disordered" evidence="5">
    <location>
        <begin position="1"/>
        <end position="222"/>
    </location>
</feature>
<feature type="compositionally biased region" description="Acidic residues" evidence="5">
    <location>
        <begin position="419"/>
        <end position="448"/>
    </location>
</feature>
<feature type="domain" description="Chromatin assembly factor 1 subunit Cac1-like C-terminal" evidence="7">
    <location>
        <begin position="609"/>
        <end position="662"/>
    </location>
</feature>
<feature type="compositionally biased region" description="Low complexity" evidence="5">
    <location>
        <begin position="88"/>
        <end position="108"/>
    </location>
</feature>
<dbReference type="InterPro" id="IPR048800">
    <property type="entry name" value="Cac1-like_C"/>
</dbReference>
<dbReference type="OrthoDB" id="79480at2759"/>
<reference evidence="9" key="1">
    <citation type="submission" date="2020-01" db="EMBL/GenBank/DDBJ databases">
        <authorList>
            <consortium name="DOE Joint Genome Institute"/>
            <person name="Haridas S."/>
            <person name="Albert R."/>
            <person name="Binder M."/>
            <person name="Bloem J."/>
            <person name="Labutti K."/>
            <person name="Salamov A."/>
            <person name="Andreopoulos B."/>
            <person name="Baker S.E."/>
            <person name="Barry K."/>
            <person name="Bills G."/>
            <person name="Bluhm B.H."/>
            <person name="Cannon C."/>
            <person name="Castanera R."/>
            <person name="Culley D.E."/>
            <person name="Daum C."/>
            <person name="Ezra D."/>
            <person name="Gonzalez J.B."/>
            <person name="Henrissat B."/>
            <person name="Kuo A."/>
            <person name="Liang C."/>
            <person name="Lipzen A."/>
            <person name="Lutzoni F."/>
            <person name="Magnuson J."/>
            <person name="Mondo S."/>
            <person name="Nolan M."/>
            <person name="Ohm R."/>
            <person name="Pangilinan J."/>
            <person name="Park H.-J."/>
            <person name="Ramirez L."/>
            <person name="Alfaro M."/>
            <person name="Sun H."/>
            <person name="Tritt A."/>
            <person name="Yoshinaga Y."/>
            <person name="Zwiers L.-H."/>
            <person name="Turgeon B.G."/>
            <person name="Goodwin S.B."/>
            <person name="Spatafora J.W."/>
            <person name="Crous P.W."/>
            <person name="Grigoriev I.V."/>
        </authorList>
    </citation>
    <scope>NUCLEOTIDE SEQUENCE</scope>
    <source>
        <strain evidence="9">CBS 342.82</strain>
    </source>
</reference>
<dbReference type="GO" id="GO:0006281">
    <property type="term" value="P:DNA repair"/>
    <property type="evidence" value="ECO:0007669"/>
    <property type="project" value="UniProtKB-KW"/>
</dbReference>
<feature type="region of interest" description="Disordered" evidence="5">
    <location>
        <begin position="548"/>
        <end position="607"/>
    </location>
</feature>
<dbReference type="GeneID" id="54362583"/>
<feature type="compositionally biased region" description="Polar residues" evidence="5">
    <location>
        <begin position="69"/>
        <end position="84"/>
    </location>
</feature>
<evidence type="ECO:0008006" key="10">
    <source>
        <dbReference type="Google" id="ProtNLM"/>
    </source>
</evidence>
<evidence type="ECO:0000256" key="5">
    <source>
        <dbReference type="SAM" id="MobiDB-lite"/>
    </source>
</evidence>
<evidence type="ECO:0000313" key="8">
    <source>
        <dbReference type="Proteomes" id="UP000504637"/>
    </source>
</evidence>
<keyword evidence="2" id="KW-0227">DNA damage</keyword>
<dbReference type="Pfam" id="PF12253">
    <property type="entry name" value="CAF1A_dimeriz"/>
    <property type="match status" value="1"/>
</dbReference>
<evidence type="ECO:0000256" key="2">
    <source>
        <dbReference type="ARBA" id="ARBA00022763"/>
    </source>
</evidence>
<evidence type="ECO:0000259" key="7">
    <source>
        <dbReference type="Pfam" id="PF21796"/>
    </source>
</evidence>
<dbReference type="GO" id="GO:0006334">
    <property type="term" value="P:nucleosome assembly"/>
    <property type="evidence" value="ECO:0007669"/>
    <property type="project" value="TreeGrafter"/>
</dbReference>
<dbReference type="Pfam" id="PF21796">
    <property type="entry name" value="Cac1_C"/>
    <property type="match status" value="1"/>
</dbReference>
<feature type="compositionally biased region" description="Basic and acidic residues" evidence="5">
    <location>
        <begin position="115"/>
        <end position="197"/>
    </location>
</feature>
<evidence type="ECO:0000259" key="6">
    <source>
        <dbReference type="Pfam" id="PF12253"/>
    </source>
</evidence>
<feature type="compositionally biased region" description="Basic and acidic residues" evidence="5">
    <location>
        <begin position="16"/>
        <end position="28"/>
    </location>
</feature>
<gene>
    <name evidence="9" type="ORF">K489DRAFT_379993</name>
</gene>
<feature type="compositionally biased region" description="Low complexity" evidence="5">
    <location>
        <begin position="44"/>
        <end position="56"/>
    </location>
</feature>
<accession>A0A6J3M403</accession>
<organism evidence="9">
    <name type="scientific">Dissoconium aciculare CBS 342.82</name>
    <dbReference type="NCBI Taxonomy" id="1314786"/>
    <lineage>
        <taxon>Eukaryota</taxon>
        <taxon>Fungi</taxon>
        <taxon>Dikarya</taxon>
        <taxon>Ascomycota</taxon>
        <taxon>Pezizomycotina</taxon>
        <taxon>Dothideomycetes</taxon>
        <taxon>Dothideomycetidae</taxon>
        <taxon>Mycosphaerellales</taxon>
        <taxon>Dissoconiaceae</taxon>
        <taxon>Dissoconium</taxon>
    </lineage>
</organism>
<evidence type="ECO:0000313" key="9">
    <source>
        <dbReference type="RefSeq" id="XP_033459664.1"/>
    </source>
</evidence>
<evidence type="ECO:0000256" key="4">
    <source>
        <dbReference type="ARBA" id="ARBA00023242"/>
    </source>
</evidence>
<evidence type="ECO:0000256" key="3">
    <source>
        <dbReference type="ARBA" id="ARBA00023204"/>
    </source>
</evidence>
<name>A0A6J3M403_9PEZI</name>
<dbReference type="InterPro" id="IPR022043">
    <property type="entry name" value="CAF1A_DD"/>
</dbReference>